<evidence type="ECO:0000313" key="2">
    <source>
        <dbReference type="EMBL" id="THV13373.1"/>
    </source>
</evidence>
<sequence>MKPSTRRRRENEQLRPLVAELRAEGFTWAAIGRQLGVDPRRAQTIGRQTPPPTPTPPSHIDYPDWLDDDTANDAVRRVIERKLRALRTTRTDVLAWATDHGIPTPDEPGAVSLELLELYAERHDLDIYPAQAAHRSQLADAMHWAHKHAWERGSREDR</sequence>
<evidence type="ECO:0000256" key="1">
    <source>
        <dbReference type="SAM" id="MobiDB-lite"/>
    </source>
</evidence>
<dbReference type="Proteomes" id="UP000307087">
    <property type="component" value="Unassembled WGS sequence"/>
</dbReference>
<feature type="region of interest" description="Disordered" evidence="1">
    <location>
        <begin position="37"/>
        <end position="66"/>
    </location>
</feature>
<proteinExistence type="predicted"/>
<dbReference type="EMBL" id="STGW01000005">
    <property type="protein sequence ID" value="THV13373.1"/>
    <property type="molecule type" value="Genomic_DNA"/>
</dbReference>
<comment type="caution">
    <text evidence="2">The sequence shown here is derived from an EMBL/GenBank/DDBJ whole genome shotgun (WGS) entry which is preliminary data.</text>
</comment>
<gene>
    <name evidence="2" type="ORF">E9934_10450</name>
</gene>
<evidence type="ECO:0000313" key="3">
    <source>
        <dbReference type="Proteomes" id="UP000307087"/>
    </source>
</evidence>
<organism evidence="2 3">
    <name type="scientific">Nocardioides caeni</name>
    <dbReference type="NCBI Taxonomy" id="574700"/>
    <lineage>
        <taxon>Bacteria</taxon>
        <taxon>Bacillati</taxon>
        <taxon>Actinomycetota</taxon>
        <taxon>Actinomycetes</taxon>
        <taxon>Propionibacteriales</taxon>
        <taxon>Nocardioidaceae</taxon>
        <taxon>Nocardioides</taxon>
    </lineage>
</organism>
<reference evidence="2 3" key="1">
    <citation type="journal article" date="2009" name="Int. J. Syst. Evol. Microbiol.">
        <title>Nocardioides caeni sp. nov., isolated from wastewater.</title>
        <authorList>
            <person name="Yoon J.H."/>
            <person name="Kang S.J."/>
            <person name="Park S."/>
            <person name="Kim W."/>
            <person name="Oh T.K."/>
        </authorList>
    </citation>
    <scope>NUCLEOTIDE SEQUENCE [LARGE SCALE GENOMIC DNA]</scope>
    <source>
        <strain evidence="2 3">DSM 23134</strain>
    </source>
</reference>
<accession>A0A4S8NAN1</accession>
<dbReference type="RefSeq" id="WP_136562835.1">
    <property type="nucleotide sequence ID" value="NZ_BAABLS010000010.1"/>
</dbReference>
<keyword evidence="3" id="KW-1185">Reference proteome</keyword>
<name>A0A4S8NAN1_9ACTN</name>
<dbReference type="AlphaFoldDB" id="A0A4S8NAN1"/>
<protein>
    <submittedName>
        <fullName evidence="2">Uncharacterized protein</fullName>
    </submittedName>
</protein>